<evidence type="ECO:0000313" key="3">
    <source>
        <dbReference type="EMBL" id="MDV2474932.1"/>
    </source>
</evidence>
<proteinExistence type="predicted"/>
<dbReference type="InterPro" id="IPR011251">
    <property type="entry name" value="Luciferase-like_dom"/>
</dbReference>
<dbReference type="GO" id="GO:0016491">
    <property type="term" value="F:oxidoreductase activity"/>
    <property type="evidence" value="ECO:0007669"/>
    <property type="project" value="UniProtKB-KW"/>
</dbReference>
<dbReference type="CDD" id="cd01097">
    <property type="entry name" value="Tetrahydromethanopterin_reductase"/>
    <property type="match status" value="1"/>
</dbReference>
<keyword evidence="1 3" id="KW-0560">Oxidoreductase</keyword>
<dbReference type="Gene3D" id="3.20.20.30">
    <property type="entry name" value="Luciferase-like domain"/>
    <property type="match status" value="1"/>
</dbReference>
<organism evidence="3 4">
    <name type="scientific">Rhodococcus zopfii</name>
    <dbReference type="NCBI Taxonomy" id="43772"/>
    <lineage>
        <taxon>Bacteria</taxon>
        <taxon>Bacillati</taxon>
        <taxon>Actinomycetota</taxon>
        <taxon>Actinomycetes</taxon>
        <taxon>Mycobacteriales</taxon>
        <taxon>Nocardiaceae</taxon>
        <taxon>Rhodococcus</taxon>
    </lineage>
</organism>
<name>A0ABU3WLT0_9NOCA</name>
<feature type="domain" description="Luciferase-like" evidence="2">
    <location>
        <begin position="8"/>
        <end position="274"/>
    </location>
</feature>
<gene>
    <name evidence="3" type="ORF">F8M49_04910</name>
</gene>
<dbReference type="SUPFAM" id="SSF51679">
    <property type="entry name" value="Bacterial luciferase-like"/>
    <property type="match status" value="1"/>
</dbReference>
<protein>
    <submittedName>
        <fullName evidence="3">TIGR03564 family F420-dependent LLM class oxidoreductase</fullName>
        <ecNumber evidence="3">1.-.-.-</ecNumber>
    </submittedName>
</protein>
<dbReference type="Pfam" id="PF00296">
    <property type="entry name" value="Bac_luciferase"/>
    <property type="match status" value="1"/>
</dbReference>
<dbReference type="Proteomes" id="UP001275440">
    <property type="component" value="Unassembled WGS sequence"/>
</dbReference>
<dbReference type="InterPro" id="IPR036661">
    <property type="entry name" value="Luciferase-like_sf"/>
</dbReference>
<comment type="caution">
    <text evidence="3">The sequence shown here is derived from an EMBL/GenBank/DDBJ whole genome shotgun (WGS) entry which is preliminary data.</text>
</comment>
<evidence type="ECO:0000256" key="1">
    <source>
        <dbReference type="ARBA" id="ARBA00023002"/>
    </source>
</evidence>
<dbReference type="NCBIfam" id="TIGR03564">
    <property type="entry name" value="F420_MSMEG_4879"/>
    <property type="match status" value="1"/>
</dbReference>
<reference evidence="3 4" key="1">
    <citation type="submission" date="2019-10" db="EMBL/GenBank/DDBJ databases">
        <title>Draft Genome Assembly of Rhodococcus zopfii DSM44189.</title>
        <authorList>
            <person name="Sutton J.M."/>
            <person name="Akob D.M."/>
            <person name="Bushman T.J."/>
        </authorList>
    </citation>
    <scope>NUCLEOTIDE SEQUENCE [LARGE SCALE GENOMIC DNA]</scope>
    <source>
        <strain evidence="3 4">DSM 44189</strain>
    </source>
</reference>
<evidence type="ECO:0000313" key="4">
    <source>
        <dbReference type="Proteomes" id="UP001275440"/>
    </source>
</evidence>
<sequence length="307" mass="32027">MRIGLTGGAASADKVVRQVQQAEADGFASLWFASGVLGDPLAALAVAGRATSSIELGTAVLQTYPCHPLLQANRAAAVAEAMGRPGFTLGLGPSHESSIRDVYGLSYDRPGTNTEEYVSIVTALLRGDDVDVRGTEWTTRSVGRMTEVTHPVPVLLSAMSPRMLRVAGSHADGTILWMASASVIETRIVPALHAAAQRAGRPVPRVVAGLPVAVHDDVTQARIACAATATSYAAVPAYRRVLDAGGASEPADVAIVGDENAVRAQLRSLVAAGVTDVWAAPFPVGDDPRASLRRTRDLLRQLAAEPD</sequence>
<evidence type="ECO:0000259" key="2">
    <source>
        <dbReference type="Pfam" id="PF00296"/>
    </source>
</evidence>
<dbReference type="EC" id="1.-.-.-" evidence="3"/>
<dbReference type="InterPro" id="IPR050564">
    <property type="entry name" value="F420-G6PD/mer"/>
</dbReference>
<keyword evidence="4" id="KW-1185">Reference proteome</keyword>
<dbReference type="PANTHER" id="PTHR43244">
    <property type="match status" value="1"/>
</dbReference>
<accession>A0ABU3WLT0</accession>
<dbReference type="InterPro" id="IPR019910">
    <property type="entry name" value="Lucif-like_OxRdtase_MSMEG_4879"/>
</dbReference>
<dbReference type="PANTHER" id="PTHR43244:SF1">
    <property type="entry name" value="5,10-METHYLENETETRAHYDROMETHANOPTERIN REDUCTASE"/>
    <property type="match status" value="1"/>
</dbReference>
<dbReference type="EMBL" id="WBMO01000001">
    <property type="protein sequence ID" value="MDV2474932.1"/>
    <property type="molecule type" value="Genomic_DNA"/>
</dbReference>